<gene>
    <name evidence="9 12" type="primary">lspA</name>
    <name evidence="12" type="ORF">DCG65_00595</name>
    <name evidence="13" type="ORF">HY36_14350</name>
</gene>
<evidence type="ECO:0000256" key="4">
    <source>
        <dbReference type="ARBA" id="ARBA00022692"/>
    </source>
</evidence>
<dbReference type="HAMAP" id="MF_00161">
    <property type="entry name" value="LspA"/>
    <property type="match status" value="1"/>
</dbReference>
<dbReference type="RefSeq" id="WP_051594959.1">
    <property type="nucleotide sequence ID" value="NZ_AWFH01000005.1"/>
</dbReference>
<keyword evidence="8 9" id="KW-0472">Membrane</keyword>
<proteinExistence type="inferred from homology"/>
<evidence type="ECO:0000256" key="5">
    <source>
        <dbReference type="ARBA" id="ARBA00022750"/>
    </source>
</evidence>
<evidence type="ECO:0000256" key="3">
    <source>
        <dbReference type="ARBA" id="ARBA00022670"/>
    </source>
</evidence>
<dbReference type="InterPro" id="IPR001872">
    <property type="entry name" value="Peptidase_A8"/>
</dbReference>
<evidence type="ECO:0000256" key="1">
    <source>
        <dbReference type="ARBA" id="ARBA00006139"/>
    </source>
</evidence>
<reference evidence="12 15" key="2">
    <citation type="journal article" date="2018" name="Nat. Biotechnol.">
        <title>A standardized bacterial taxonomy based on genome phylogeny substantially revises the tree of life.</title>
        <authorList>
            <person name="Parks D.H."/>
            <person name="Chuvochina M."/>
            <person name="Waite D.W."/>
            <person name="Rinke C."/>
            <person name="Skarshewski A."/>
            <person name="Chaumeil P.A."/>
            <person name="Hugenholtz P."/>
        </authorList>
    </citation>
    <scope>NUCLEOTIDE SEQUENCE [LARGE SCALE GENOMIC DNA]</scope>
    <source>
        <strain evidence="12">UBA8557</strain>
    </source>
</reference>
<keyword evidence="2 9" id="KW-1003">Cell membrane</keyword>
<dbReference type="AlphaFoldDB" id="A0A059E6V0"/>
<name>A0A059E6V0_9PROT</name>
<dbReference type="NCBIfam" id="TIGR00077">
    <property type="entry name" value="lspA"/>
    <property type="match status" value="1"/>
</dbReference>
<keyword evidence="4 9" id="KW-0812">Transmembrane</keyword>
<dbReference type="GO" id="GO:0006508">
    <property type="term" value="P:proteolysis"/>
    <property type="evidence" value="ECO:0007669"/>
    <property type="project" value="UniProtKB-KW"/>
</dbReference>
<comment type="subcellular location">
    <subcellularLocation>
        <location evidence="9">Cell membrane</location>
        <topology evidence="9">Multi-pass membrane protein</topology>
    </subcellularLocation>
</comment>
<protein>
    <recommendedName>
        <fullName evidence="9">Lipoprotein signal peptidase</fullName>
        <ecNumber evidence="9">3.4.23.36</ecNumber>
    </recommendedName>
    <alternativeName>
        <fullName evidence="9">Prolipoprotein signal peptidase</fullName>
    </alternativeName>
    <alternativeName>
        <fullName evidence="9">Signal peptidase II</fullName>
        <shortName evidence="9">SPase II</shortName>
    </alternativeName>
</protein>
<comment type="pathway">
    <text evidence="9">Protein modification; lipoprotein biosynthesis (signal peptide cleavage).</text>
</comment>
<comment type="caution">
    <text evidence="9">Lacks conserved residue(s) required for the propagation of feature annotation.</text>
</comment>
<dbReference type="PANTHER" id="PTHR33695">
    <property type="entry name" value="LIPOPROTEIN SIGNAL PEPTIDASE"/>
    <property type="match status" value="1"/>
</dbReference>
<comment type="similarity">
    <text evidence="1 9 11">Belongs to the peptidase A8 family.</text>
</comment>
<dbReference type="GO" id="GO:0005886">
    <property type="term" value="C:plasma membrane"/>
    <property type="evidence" value="ECO:0007669"/>
    <property type="project" value="UniProtKB-SubCell"/>
</dbReference>
<feature type="transmembrane region" description="Helical" evidence="9">
    <location>
        <begin position="87"/>
        <end position="103"/>
    </location>
</feature>
<comment type="function">
    <text evidence="9 10">This protein specifically catalyzes the removal of signal peptides from prolipoproteins.</text>
</comment>
<dbReference type="OrthoDB" id="9810259at2"/>
<evidence type="ECO:0000256" key="10">
    <source>
        <dbReference type="RuleBase" id="RU000594"/>
    </source>
</evidence>
<evidence type="ECO:0000256" key="7">
    <source>
        <dbReference type="ARBA" id="ARBA00022989"/>
    </source>
</evidence>
<evidence type="ECO:0000256" key="11">
    <source>
        <dbReference type="RuleBase" id="RU004181"/>
    </source>
</evidence>
<keyword evidence="14" id="KW-1185">Reference proteome</keyword>
<dbReference type="UniPathway" id="UPA00665"/>
<dbReference type="STRING" id="1280948.HY36_14350"/>
<dbReference type="Proteomes" id="UP000259173">
    <property type="component" value="Unassembled WGS sequence"/>
</dbReference>
<keyword evidence="3 9" id="KW-0645">Protease</keyword>
<reference evidence="13 14" key="1">
    <citation type="journal article" date="2014" name="Antonie Van Leeuwenhoek">
        <title>Hyphomonas beringensis sp. nov. and Hyphomonas chukchiensis sp. nov., isolated from surface seawater of the Bering Sea and Chukchi Sea.</title>
        <authorList>
            <person name="Li C."/>
            <person name="Lai Q."/>
            <person name="Li G."/>
            <person name="Dong C."/>
            <person name="Wang J."/>
            <person name="Liao Y."/>
            <person name="Shao Z."/>
        </authorList>
    </citation>
    <scope>NUCLEOTIDE SEQUENCE [LARGE SCALE GENOMIC DNA]</scope>
    <source>
        <strain evidence="13 14">22II1-22F38</strain>
    </source>
</reference>
<evidence type="ECO:0000256" key="6">
    <source>
        <dbReference type="ARBA" id="ARBA00022801"/>
    </source>
</evidence>
<comment type="caution">
    <text evidence="13">The sequence shown here is derived from an EMBL/GenBank/DDBJ whole genome shotgun (WGS) entry which is preliminary data.</text>
</comment>
<dbReference type="EMBL" id="DMBR01000017">
    <property type="protein sequence ID" value="HAE93027.1"/>
    <property type="molecule type" value="Genomic_DNA"/>
</dbReference>
<evidence type="ECO:0000256" key="2">
    <source>
        <dbReference type="ARBA" id="ARBA00022475"/>
    </source>
</evidence>
<dbReference type="EMBL" id="AWFH01000005">
    <property type="protein sequence ID" value="KCZ63669.1"/>
    <property type="molecule type" value="Genomic_DNA"/>
</dbReference>
<dbReference type="Proteomes" id="UP000024547">
    <property type="component" value="Unassembled WGS sequence"/>
</dbReference>
<feature type="transmembrane region" description="Helical" evidence="9">
    <location>
        <begin position="123"/>
        <end position="143"/>
    </location>
</feature>
<dbReference type="PATRIC" id="fig|1280948.3.peg.1106"/>
<dbReference type="EC" id="3.4.23.36" evidence="9"/>
<accession>A0A059E6V0</accession>
<comment type="catalytic activity">
    <reaction evidence="9 10">
        <text>Release of signal peptides from bacterial membrane prolipoproteins. Hydrolyzes -Xaa-Yaa-Zaa-|-(S,diacylglyceryl)Cys-, in which Xaa is hydrophobic (preferably Leu), and Yaa (Ala or Ser) and Zaa (Gly or Ala) have small, neutral side chains.</text>
        <dbReference type="EC" id="3.4.23.36"/>
    </reaction>
</comment>
<evidence type="ECO:0000313" key="13">
    <source>
        <dbReference type="EMBL" id="KCZ63669.1"/>
    </source>
</evidence>
<evidence type="ECO:0000313" key="14">
    <source>
        <dbReference type="Proteomes" id="UP000024547"/>
    </source>
</evidence>
<dbReference type="PANTHER" id="PTHR33695:SF1">
    <property type="entry name" value="LIPOPROTEIN SIGNAL PEPTIDASE"/>
    <property type="match status" value="1"/>
</dbReference>
<dbReference type="eggNOG" id="COG0597">
    <property type="taxonomic scope" value="Bacteria"/>
</dbReference>
<evidence type="ECO:0000256" key="8">
    <source>
        <dbReference type="ARBA" id="ARBA00023136"/>
    </source>
</evidence>
<dbReference type="Pfam" id="PF01252">
    <property type="entry name" value="Peptidase_A8"/>
    <property type="match status" value="1"/>
</dbReference>
<keyword evidence="7 9" id="KW-1133">Transmembrane helix</keyword>
<evidence type="ECO:0000313" key="12">
    <source>
        <dbReference type="EMBL" id="HAE93027.1"/>
    </source>
</evidence>
<sequence length="159" mass="17381">MTIQKIGFIIGLGVLAIDQLTKALILNIDALDNGVTVLPFFNIVRLKNNGISFGLLGSLPPWLLTLAALSIVAVLFYWLWRTADRQIATALGLITGGALGNIVDRVRHGAVTDFLDFHINNYHWPAFNFADSAIVCGVGLLLISELLTKPRRTDNAEQK</sequence>
<dbReference type="PROSITE" id="PS00855">
    <property type="entry name" value="SPASE_II"/>
    <property type="match status" value="1"/>
</dbReference>
<keyword evidence="5 9" id="KW-0064">Aspartyl protease</keyword>
<feature type="active site" evidence="9">
    <location>
        <position position="113"/>
    </location>
</feature>
<feature type="transmembrane region" description="Helical" evidence="9">
    <location>
        <begin position="62"/>
        <end position="80"/>
    </location>
</feature>
<dbReference type="PRINTS" id="PR00781">
    <property type="entry name" value="LIPOSIGPTASE"/>
</dbReference>
<feature type="active site" evidence="9">
    <location>
        <position position="131"/>
    </location>
</feature>
<keyword evidence="6 9" id="KW-0378">Hydrolase</keyword>
<evidence type="ECO:0000256" key="9">
    <source>
        <dbReference type="HAMAP-Rule" id="MF_00161"/>
    </source>
</evidence>
<organism evidence="13 14">
    <name type="scientific">Hyphomonas atlantica</name>
    <dbReference type="NCBI Taxonomy" id="1280948"/>
    <lineage>
        <taxon>Bacteria</taxon>
        <taxon>Pseudomonadati</taxon>
        <taxon>Pseudomonadota</taxon>
        <taxon>Alphaproteobacteria</taxon>
        <taxon>Hyphomonadales</taxon>
        <taxon>Hyphomonadaceae</taxon>
        <taxon>Hyphomonas</taxon>
    </lineage>
</organism>
<evidence type="ECO:0000313" key="15">
    <source>
        <dbReference type="Proteomes" id="UP000259173"/>
    </source>
</evidence>
<dbReference type="GO" id="GO:0004190">
    <property type="term" value="F:aspartic-type endopeptidase activity"/>
    <property type="evidence" value="ECO:0007669"/>
    <property type="project" value="UniProtKB-UniRule"/>
</dbReference>